<sequence>MAEQGTTNMSMAPVDRLARVNQKLGNFPLVKMADGQTVPTGTVATLLFNIRAYDQLLKENTVDDISKKAELEKLEGEIKDPVPLLINLGMFELFSPDEWCAGGAGRQLVGRTAKGLMPAD</sequence>
<protein>
    <recommendedName>
        <fullName evidence="1">DUF7709 domain-containing protein</fullName>
    </recommendedName>
</protein>
<dbReference type="RefSeq" id="XP_016265831.1">
    <property type="nucleotide sequence ID" value="XM_016404826.1"/>
</dbReference>
<dbReference type="GeneID" id="27356066"/>
<accession>A0A0D2DT09</accession>
<dbReference type="STRING" id="215243.A0A0D2DT09"/>
<evidence type="ECO:0000259" key="1">
    <source>
        <dbReference type="Pfam" id="PF24813"/>
    </source>
</evidence>
<evidence type="ECO:0000313" key="3">
    <source>
        <dbReference type="Proteomes" id="UP000053342"/>
    </source>
</evidence>
<dbReference type="OrthoDB" id="2359405at2759"/>
<dbReference type="Proteomes" id="UP000053342">
    <property type="component" value="Unassembled WGS sequence"/>
</dbReference>
<gene>
    <name evidence="2" type="ORF">PV06_03992</name>
</gene>
<reference evidence="2 3" key="1">
    <citation type="submission" date="2015-01" db="EMBL/GenBank/DDBJ databases">
        <title>The Genome Sequence of Exophiala oligosperma CBS72588.</title>
        <authorList>
            <consortium name="The Broad Institute Genomics Platform"/>
            <person name="Cuomo C."/>
            <person name="de Hoog S."/>
            <person name="Gorbushina A."/>
            <person name="Stielow B."/>
            <person name="Teixiera M."/>
            <person name="Abouelleil A."/>
            <person name="Chapman S.B."/>
            <person name="Priest M."/>
            <person name="Young S.K."/>
            <person name="Wortman J."/>
            <person name="Nusbaum C."/>
            <person name="Birren B."/>
        </authorList>
    </citation>
    <scope>NUCLEOTIDE SEQUENCE [LARGE SCALE GENOMIC DNA]</scope>
    <source>
        <strain evidence="2 3">CBS 72588</strain>
    </source>
</reference>
<dbReference type="InterPro" id="IPR056126">
    <property type="entry name" value="DUF7709"/>
</dbReference>
<dbReference type="AlphaFoldDB" id="A0A0D2DT09"/>
<evidence type="ECO:0000313" key="2">
    <source>
        <dbReference type="EMBL" id="KIW45615.1"/>
    </source>
</evidence>
<dbReference type="EMBL" id="KN847334">
    <property type="protein sequence ID" value="KIW45615.1"/>
    <property type="molecule type" value="Genomic_DNA"/>
</dbReference>
<organism evidence="2 3">
    <name type="scientific">Exophiala oligosperma</name>
    <dbReference type="NCBI Taxonomy" id="215243"/>
    <lineage>
        <taxon>Eukaryota</taxon>
        <taxon>Fungi</taxon>
        <taxon>Dikarya</taxon>
        <taxon>Ascomycota</taxon>
        <taxon>Pezizomycotina</taxon>
        <taxon>Eurotiomycetes</taxon>
        <taxon>Chaetothyriomycetidae</taxon>
        <taxon>Chaetothyriales</taxon>
        <taxon>Herpotrichiellaceae</taxon>
        <taxon>Exophiala</taxon>
    </lineage>
</organism>
<dbReference type="Pfam" id="PF24813">
    <property type="entry name" value="DUF7709"/>
    <property type="match status" value="1"/>
</dbReference>
<keyword evidence="3" id="KW-1185">Reference proteome</keyword>
<name>A0A0D2DT09_9EURO</name>
<dbReference type="HOGENOM" id="CLU_175489_0_0_1"/>
<proteinExistence type="predicted"/>
<feature type="domain" description="DUF7709" evidence="1">
    <location>
        <begin position="16"/>
        <end position="115"/>
    </location>
</feature>
<dbReference type="VEuPathDB" id="FungiDB:PV06_03992"/>